<sequence length="138" mass="14826">MPGEWICVFGGHPANRRIFWSDRAMPVTVSLAAVAVADLARAKEFYSRLFGRPADLEPMPSLAQWDFPPSGGFQVVENAGTAGASMATLLVSDFDDFLARLHRSGIATGEVITGVLSRLTRIQDPAANVITIAEVPAR</sequence>
<dbReference type="EMBL" id="NMUL01000034">
    <property type="protein sequence ID" value="OXM63300.1"/>
    <property type="molecule type" value="Genomic_DNA"/>
</dbReference>
<dbReference type="Proteomes" id="UP000215199">
    <property type="component" value="Unassembled WGS sequence"/>
</dbReference>
<evidence type="ECO:0000313" key="1">
    <source>
        <dbReference type="EMBL" id="OXM63300.1"/>
    </source>
</evidence>
<dbReference type="SUPFAM" id="SSF54593">
    <property type="entry name" value="Glyoxalase/Bleomycin resistance protein/Dihydroxybiphenyl dioxygenase"/>
    <property type="match status" value="1"/>
</dbReference>
<accession>A0A229SX14</accession>
<keyword evidence="2" id="KW-1185">Reference proteome</keyword>
<protein>
    <submittedName>
        <fullName evidence="1">Glyoxalase</fullName>
    </submittedName>
</protein>
<evidence type="ECO:0000313" key="2">
    <source>
        <dbReference type="Proteomes" id="UP000215199"/>
    </source>
</evidence>
<proteinExistence type="predicted"/>
<dbReference type="Gene3D" id="3.10.180.10">
    <property type="entry name" value="2,3-Dihydroxybiphenyl 1,2-Dioxygenase, domain 1"/>
    <property type="match status" value="1"/>
</dbReference>
<dbReference type="AlphaFoldDB" id="A0A229SX14"/>
<gene>
    <name evidence="1" type="ORF">CF165_30855</name>
</gene>
<reference evidence="2" key="1">
    <citation type="submission" date="2017-07" db="EMBL/GenBank/DDBJ databases">
        <title>Comparative genome mining reveals phylogenetic distribution patterns of secondary metabolites in Amycolatopsis.</title>
        <authorList>
            <person name="Adamek M."/>
            <person name="Alanjary M."/>
            <person name="Sales-Ortells H."/>
            <person name="Goodfellow M."/>
            <person name="Bull A.T."/>
            <person name="Kalinowski J."/>
            <person name="Ziemert N."/>
        </authorList>
    </citation>
    <scope>NUCLEOTIDE SEQUENCE [LARGE SCALE GENOMIC DNA]</scope>
    <source>
        <strain evidence="2">H5</strain>
    </source>
</reference>
<name>A0A229SX14_9PSEU</name>
<comment type="caution">
    <text evidence="1">The sequence shown here is derived from an EMBL/GenBank/DDBJ whole genome shotgun (WGS) entry which is preliminary data.</text>
</comment>
<organism evidence="1 2">
    <name type="scientific">Amycolatopsis vastitatis</name>
    <dbReference type="NCBI Taxonomy" id="1905142"/>
    <lineage>
        <taxon>Bacteria</taxon>
        <taxon>Bacillati</taxon>
        <taxon>Actinomycetota</taxon>
        <taxon>Actinomycetes</taxon>
        <taxon>Pseudonocardiales</taxon>
        <taxon>Pseudonocardiaceae</taxon>
        <taxon>Amycolatopsis</taxon>
    </lineage>
</organism>
<dbReference type="InterPro" id="IPR029068">
    <property type="entry name" value="Glyas_Bleomycin-R_OHBP_Dase"/>
</dbReference>